<evidence type="ECO:0000256" key="4">
    <source>
        <dbReference type="ARBA" id="ARBA00023136"/>
    </source>
</evidence>
<keyword evidence="8" id="KW-1185">Reference proteome</keyword>
<feature type="region of interest" description="Disordered" evidence="5">
    <location>
        <begin position="63"/>
        <end position="96"/>
    </location>
</feature>
<dbReference type="AlphaFoldDB" id="A0A8H3W789"/>
<evidence type="ECO:0000256" key="5">
    <source>
        <dbReference type="SAM" id="MobiDB-lite"/>
    </source>
</evidence>
<feature type="compositionally biased region" description="Low complexity" evidence="5">
    <location>
        <begin position="63"/>
        <end position="91"/>
    </location>
</feature>
<accession>A0A8H3W789</accession>
<keyword evidence="2 6" id="KW-0812">Transmembrane</keyword>
<dbReference type="GO" id="GO:0071944">
    <property type="term" value="C:cell periphery"/>
    <property type="evidence" value="ECO:0007669"/>
    <property type="project" value="UniProtKB-ARBA"/>
</dbReference>
<keyword evidence="4 6" id="KW-0472">Membrane</keyword>
<protein>
    <submittedName>
        <fullName evidence="7">Uncharacterized protein</fullName>
    </submittedName>
</protein>
<sequence length="205" mass="21849">MGLWGTNKSDRARGLWCCGSEDMGVYRDSGNANGLVFLCTTTTVTALATGLYKGNLMTQCSTTSTLSSTPTSTPASTPISTSASTPTSTVSDGEGSSVEVPTGAIAGGVLGGIAGIAIVVIGVHFFFFKKKRKDRPEQPSAQISAQEGHLWHHRFRVDSQRRRASELETVEPRLEMNGVKPTYELDATEEQGGVFVFHSTVESVE</sequence>
<evidence type="ECO:0000313" key="8">
    <source>
        <dbReference type="Proteomes" id="UP000434172"/>
    </source>
</evidence>
<name>A0A8H3W789_9PEZI</name>
<evidence type="ECO:0000256" key="6">
    <source>
        <dbReference type="SAM" id="Phobius"/>
    </source>
</evidence>
<gene>
    <name evidence="7" type="ORF">GQ607_012377</name>
</gene>
<dbReference type="OrthoDB" id="4848284at2759"/>
<evidence type="ECO:0000256" key="2">
    <source>
        <dbReference type="ARBA" id="ARBA00022692"/>
    </source>
</evidence>
<comment type="subcellular location">
    <subcellularLocation>
        <location evidence="1">Membrane</location>
        <topology evidence="1">Single-pass membrane protein</topology>
    </subcellularLocation>
</comment>
<organism evidence="7 8">
    <name type="scientific">Colletotrichum asianum</name>
    <dbReference type="NCBI Taxonomy" id="702518"/>
    <lineage>
        <taxon>Eukaryota</taxon>
        <taxon>Fungi</taxon>
        <taxon>Dikarya</taxon>
        <taxon>Ascomycota</taxon>
        <taxon>Pezizomycotina</taxon>
        <taxon>Sordariomycetes</taxon>
        <taxon>Hypocreomycetidae</taxon>
        <taxon>Glomerellales</taxon>
        <taxon>Glomerellaceae</taxon>
        <taxon>Colletotrichum</taxon>
        <taxon>Colletotrichum gloeosporioides species complex</taxon>
    </lineage>
</organism>
<dbReference type="Proteomes" id="UP000434172">
    <property type="component" value="Unassembled WGS sequence"/>
</dbReference>
<dbReference type="PANTHER" id="PTHR15549">
    <property type="entry name" value="PAIRED IMMUNOGLOBULIN-LIKE TYPE 2 RECEPTOR"/>
    <property type="match status" value="1"/>
</dbReference>
<keyword evidence="3 6" id="KW-1133">Transmembrane helix</keyword>
<dbReference type="InterPro" id="IPR051694">
    <property type="entry name" value="Immunoregulatory_rcpt-like"/>
</dbReference>
<evidence type="ECO:0000256" key="1">
    <source>
        <dbReference type="ARBA" id="ARBA00004167"/>
    </source>
</evidence>
<evidence type="ECO:0000256" key="3">
    <source>
        <dbReference type="ARBA" id="ARBA00022989"/>
    </source>
</evidence>
<comment type="caution">
    <text evidence="7">The sequence shown here is derived from an EMBL/GenBank/DDBJ whole genome shotgun (WGS) entry which is preliminary data.</text>
</comment>
<evidence type="ECO:0000313" key="7">
    <source>
        <dbReference type="EMBL" id="KAF0320451.1"/>
    </source>
</evidence>
<reference evidence="7 8" key="1">
    <citation type="submission" date="2019-12" db="EMBL/GenBank/DDBJ databases">
        <title>A genome sequence resource for the geographically widespread anthracnose pathogen Colletotrichum asianum.</title>
        <authorList>
            <person name="Meng Y."/>
        </authorList>
    </citation>
    <scope>NUCLEOTIDE SEQUENCE [LARGE SCALE GENOMIC DNA]</scope>
    <source>
        <strain evidence="7 8">ICMP 18580</strain>
    </source>
</reference>
<feature type="transmembrane region" description="Helical" evidence="6">
    <location>
        <begin position="104"/>
        <end position="128"/>
    </location>
</feature>
<proteinExistence type="predicted"/>
<dbReference type="EMBL" id="WOWK01000083">
    <property type="protein sequence ID" value="KAF0320451.1"/>
    <property type="molecule type" value="Genomic_DNA"/>
</dbReference>
<dbReference type="GO" id="GO:0016020">
    <property type="term" value="C:membrane"/>
    <property type="evidence" value="ECO:0007669"/>
    <property type="project" value="UniProtKB-SubCell"/>
</dbReference>